<name>A0AA35CM35_9FIRM</name>
<evidence type="ECO:0000259" key="1">
    <source>
        <dbReference type="Pfam" id="PF10026"/>
    </source>
</evidence>
<keyword evidence="3" id="KW-1185">Reference proteome</keyword>
<gene>
    <name evidence="2" type="ORF">caldi_19980</name>
</gene>
<dbReference type="RefSeq" id="WP_264841594.1">
    <property type="nucleotide sequence ID" value="NZ_AP025628.1"/>
</dbReference>
<dbReference type="EMBL" id="AP025628">
    <property type="protein sequence ID" value="BDG60908.1"/>
    <property type="molecule type" value="Genomic_DNA"/>
</dbReference>
<dbReference type="InterPro" id="IPR018728">
    <property type="entry name" value="DUF2268"/>
</dbReference>
<accession>A0AA35CM35</accession>
<evidence type="ECO:0000313" key="3">
    <source>
        <dbReference type="Proteomes" id="UP001163687"/>
    </source>
</evidence>
<dbReference type="Proteomes" id="UP001163687">
    <property type="component" value="Chromosome"/>
</dbReference>
<sequence length="271" mass="28979">MAIIPVWRELLAGTAAGPGCLSLLAALEETYGPEVYGPGGAPGALARTWLPAIGQIARVGGDWWEASIATLLGRVYRHLPPPPPDVYLGTLLFLAPAATLSLQGRPVVAVGLERFDPLCPPGMPPPRGLYHPSEVEEMLPHEAAHVARIRALGLCPSPRDLTLADMVLLEGTALLFTDWFLGRQTLPTFMPAAEIARHQAEEAAHRAVVRGALGERGMPAFLRFFRANAPVSGYYVGLSLCREYCARTGVTPDRLVLVPTREILAAVGLGS</sequence>
<organism evidence="2 3">
    <name type="scientific">Caldinitratiruptor microaerophilus</name>
    <dbReference type="NCBI Taxonomy" id="671077"/>
    <lineage>
        <taxon>Bacteria</taxon>
        <taxon>Bacillati</taxon>
        <taxon>Bacillota</taxon>
        <taxon>Clostridia</taxon>
        <taxon>Eubacteriales</taxon>
        <taxon>Symbiobacteriaceae</taxon>
        <taxon>Caldinitratiruptor</taxon>
    </lineage>
</organism>
<protein>
    <recommendedName>
        <fullName evidence="1">DUF2268 domain-containing protein</fullName>
    </recommendedName>
</protein>
<proteinExistence type="predicted"/>
<dbReference type="AlphaFoldDB" id="A0AA35CM35"/>
<dbReference type="Pfam" id="PF10026">
    <property type="entry name" value="DUF2268"/>
    <property type="match status" value="1"/>
</dbReference>
<dbReference type="KEGG" id="cmic:caldi_19980"/>
<evidence type="ECO:0000313" key="2">
    <source>
        <dbReference type="EMBL" id="BDG60908.1"/>
    </source>
</evidence>
<reference evidence="2" key="1">
    <citation type="submission" date="2022-03" db="EMBL/GenBank/DDBJ databases">
        <title>Complete genome sequence of Caldinitratiruptor microaerophilus.</title>
        <authorList>
            <person name="Mukaiyama R."/>
            <person name="Nishiyama T."/>
            <person name="Ueda K."/>
        </authorList>
    </citation>
    <scope>NUCLEOTIDE SEQUENCE</scope>
    <source>
        <strain evidence="2">JCM 16183</strain>
    </source>
</reference>
<feature type="domain" description="DUF2268" evidence="1">
    <location>
        <begin position="131"/>
        <end position="264"/>
    </location>
</feature>